<proteinExistence type="predicted"/>
<dbReference type="STRING" id="41431.PCC8801_3127"/>
<dbReference type="AlphaFoldDB" id="B7JXC0"/>
<name>B7JXC0_RIPO1</name>
<evidence type="ECO:0000313" key="1">
    <source>
        <dbReference type="EMBL" id="ACK67108.1"/>
    </source>
</evidence>
<dbReference type="OrthoDB" id="512629at2"/>
<gene>
    <name evidence="1" type="ordered locus">PCC8801_3127</name>
</gene>
<dbReference type="eggNOG" id="ENOG50318FE">
    <property type="taxonomic scope" value="Bacteria"/>
</dbReference>
<dbReference type="NCBIfam" id="NF045587">
    <property type="entry name" value="T4P_biogen_EbsA"/>
    <property type="match status" value="1"/>
</dbReference>
<accession>B7JXC0</accession>
<reference evidence="2" key="1">
    <citation type="journal article" date="2011" name="MBio">
        <title>Novel metabolic attributes of the genus Cyanothece, comprising a group of unicellular nitrogen-fixing Cyanobacteria.</title>
        <authorList>
            <person name="Bandyopadhyay A."/>
            <person name="Elvitigala T."/>
            <person name="Welsh E."/>
            <person name="Stockel J."/>
            <person name="Liberton M."/>
            <person name="Min H."/>
            <person name="Sherman L.A."/>
            <person name="Pakrasi H.B."/>
        </authorList>
    </citation>
    <scope>NUCLEOTIDE SEQUENCE [LARGE SCALE GENOMIC DNA]</scope>
    <source>
        <strain evidence="2">PCC 8801</strain>
    </source>
</reference>
<dbReference type="Proteomes" id="UP000008204">
    <property type="component" value="Chromosome"/>
</dbReference>
<organism evidence="1 2">
    <name type="scientific">Rippkaea orientalis (strain PCC 8801 / RF-1)</name>
    <name type="common">Cyanothece sp. (strain PCC 8801)</name>
    <dbReference type="NCBI Taxonomy" id="41431"/>
    <lineage>
        <taxon>Bacteria</taxon>
        <taxon>Bacillati</taxon>
        <taxon>Cyanobacteriota</taxon>
        <taxon>Cyanophyceae</taxon>
        <taxon>Oscillatoriophycideae</taxon>
        <taxon>Chroococcales</taxon>
        <taxon>Aphanothecaceae</taxon>
        <taxon>Rippkaea</taxon>
        <taxon>Rippkaea orientalis</taxon>
    </lineage>
</organism>
<protein>
    <submittedName>
        <fullName evidence="1">Uncharacterized protein</fullName>
    </submittedName>
</protein>
<dbReference type="KEGG" id="cyp:PCC8801_3127"/>
<dbReference type="HOGENOM" id="CLU_1955942_0_0_3"/>
<dbReference type="InterPro" id="IPR054652">
    <property type="entry name" value="T4P_EbsA-like"/>
</dbReference>
<dbReference type="RefSeq" id="WP_012596369.1">
    <property type="nucleotide sequence ID" value="NC_011726.1"/>
</dbReference>
<dbReference type="EMBL" id="CP001287">
    <property type="protein sequence ID" value="ACK67108.1"/>
    <property type="molecule type" value="Genomic_DNA"/>
</dbReference>
<sequence>MSTIEQLEPAEKGKVIIYQPYCPKDKHKILPYALSLYKQGSLEGERQIEGGDGIPFIATWYVSNLPSELTRCNFIFDGNADLSYEVTILNAEFINYLIDAIAIFKETQCVDFPQGFYRKLLRLEESAS</sequence>
<keyword evidence="2" id="KW-1185">Reference proteome</keyword>
<evidence type="ECO:0000313" key="2">
    <source>
        <dbReference type="Proteomes" id="UP000008204"/>
    </source>
</evidence>